<dbReference type="eggNOG" id="COG1506">
    <property type="taxonomic scope" value="Bacteria"/>
</dbReference>
<dbReference type="Pfam" id="PF00326">
    <property type="entry name" value="Peptidase_S9"/>
    <property type="match status" value="1"/>
</dbReference>
<keyword evidence="3" id="KW-0720">Serine protease</keyword>
<dbReference type="InterPro" id="IPR002470">
    <property type="entry name" value="Peptidase_S9A"/>
</dbReference>
<dbReference type="GO" id="GO:0004252">
    <property type="term" value="F:serine-type endopeptidase activity"/>
    <property type="evidence" value="ECO:0007669"/>
    <property type="project" value="InterPro"/>
</dbReference>
<evidence type="ECO:0000256" key="3">
    <source>
        <dbReference type="ARBA" id="ARBA00022825"/>
    </source>
</evidence>
<evidence type="ECO:0000259" key="4">
    <source>
        <dbReference type="Pfam" id="PF00326"/>
    </source>
</evidence>
<dbReference type="PANTHER" id="PTHR42776:SF27">
    <property type="entry name" value="DIPEPTIDYL PEPTIDASE FAMILY MEMBER 6"/>
    <property type="match status" value="1"/>
</dbReference>
<keyword evidence="1" id="KW-0645">Protease</keyword>
<accession>A8FQD8</accession>
<dbReference type="InterPro" id="IPR001375">
    <property type="entry name" value="Peptidase_S9_cat"/>
</dbReference>
<dbReference type="EMBL" id="CP000821">
    <property type="protein sequence ID" value="ABV35061.1"/>
    <property type="molecule type" value="Genomic_DNA"/>
</dbReference>
<sequence>MDFLTNDFELKIWDIKEGNMKTSLHLSALALAVTLGLGLTGCSNTAKSSNELVASEPSNVQTSVQKYDAKTFFETTTYFGSSFSADGRSILMGSDETGIFNLYKMDVASGNKVALTNFKDTTYPISWFPNDDRVLLTQDNGGNELYHLFVREIDGTITDLTDSENTRANFVNFTNDGEFFYATTNERDPKFMDLYRYDAKTYKRTLVFKNELGFEISEVSPDGYFLSLAKTHTNRDSDTYLLDFRKRTLKPTLISEHQDPANYSPMTFSSDSQFLYYSTDAKGEFAQVWQYDIASGEHVLAVKDDWNVSFVYFSESGKYRVSGVNADASTRISILDTESGKKVSLPQLPGGDLRSVNFSKDESTLSFYINSDTSPSNLFVWKMDSESAKQLTQALNPKINPQDLVASEVVRFKSFDGLEVPGLLFKPKGASADNKRPAVVFVHGGPGGQSRTGYSAMRQHLINHGYAVFAVNNRGSSGYGKTFFHLDDKNHGENDLQDIVYGKRYLQGLDWVDADKIGIMGGSYGGYMTAAALAFEPEEFKVGIDIFGVTNWVRTLESIPPWWESFKKALYDEMGDPATDAERHRAISPLFHAQNITKPLMVIQGANDPRVLKIESDELVEKVKQNGVPVEYVVFDDEGHGFSKKNNRITASEAYVKFLDTYLKGDGSQLPGERVATK</sequence>
<dbReference type="eggNOG" id="COG0823">
    <property type="taxonomic scope" value="Bacteria"/>
</dbReference>
<evidence type="ECO:0000256" key="1">
    <source>
        <dbReference type="ARBA" id="ARBA00022670"/>
    </source>
</evidence>
<protein>
    <submittedName>
        <fullName evidence="6">Peptidase</fullName>
    </submittedName>
</protein>
<dbReference type="KEGG" id="sse:Ssed_0448"/>
<feature type="domain" description="Peptidase S9 prolyl oligopeptidase catalytic" evidence="4">
    <location>
        <begin position="457"/>
        <end position="665"/>
    </location>
</feature>
<dbReference type="InterPro" id="IPR023302">
    <property type="entry name" value="Pept_S9A_N"/>
</dbReference>
<organism evidence="6 7">
    <name type="scientific">Shewanella sediminis (strain HAW-EB3)</name>
    <dbReference type="NCBI Taxonomy" id="425104"/>
    <lineage>
        <taxon>Bacteria</taxon>
        <taxon>Pseudomonadati</taxon>
        <taxon>Pseudomonadota</taxon>
        <taxon>Gammaproteobacteria</taxon>
        <taxon>Alteromonadales</taxon>
        <taxon>Shewanellaceae</taxon>
        <taxon>Shewanella</taxon>
    </lineage>
</organism>
<dbReference type="InterPro" id="IPR011042">
    <property type="entry name" value="6-blade_b-propeller_TolB-like"/>
</dbReference>
<dbReference type="MEROPS" id="S09.A77"/>
<reference evidence="6 7" key="1">
    <citation type="submission" date="2007-08" db="EMBL/GenBank/DDBJ databases">
        <title>Complete sequence of Shewanella sediminis HAW-EB3.</title>
        <authorList>
            <consortium name="US DOE Joint Genome Institute"/>
            <person name="Copeland A."/>
            <person name="Lucas S."/>
            <person name="Lapidus A."/>
            <person name="Barry K."/>
            <person name="Glavina del Rio T."/>
            <person name="Dalin E."/>
            <person name="Tice H."/>
            <person name="Pitluck S."/>
            <person name="Chertkov O."/>
            <person name="Brettin T."/>
            <person name="Bruce D."/>
            <person name="Detter J.C."/>
            <person name="Han C."/>
            <person name="Schmutz J."/>
            <person name="Larimer F."/>
            <person name="Land M."/>
            <person name="Hauser L."/>
            <person name="Kyrpides N."/>
            <person name="Kim E."/>
            <person name="Zhao J.-S."/>
            <person name="Richardson P."/>
        </authorList>
    </citation>
    <scope>NUCLEOTIDE SEQUENCE [LARGE SCALE GENOMIC DNA]</scope>
    <source>
        <strain evidence="6 7">HAW-EB3</strain>
    </source>
</reference>
<dbReference type="SUPFAM" id="SSF53474">
    <property type="entry name" value="alpha/beta-Hydrolases"/>
    <property type="match status" value="1"/>
</dbReference>
<dbReference type="Proteomes" id="UP000002015">
    <property type="component" value="Chromosome"/>
</dbReference>
<evidence type="ECO:0000259" key="5">
    <source>
        <dbReference type="Pfam" id="PF02897"/>
    </source>
</evidence>
<evidence type="ECO:0000256" key="2">
    <source>
        <dbReference type="ARBA" id="ARBA00022801"/>
    </source>
</evidence>
<dbReference type="PANTHER" id="PTHR42776">
    <property type="entry name" value="SERINE PEPTIDASE S9 FAMILY MEMBER"/>
    <property type="match status" value="1"/>
</dbReference>
<name>A8FQD8_SHESH</name>
<keyword evidence="7" id="KW-1185">Reference proteome</keyword>
<dbReference type="SUPFAM" id="SSF82171">
    <property type="entry name" value="DPP6 N-terminal domain-like"/>
    <property type="match status" value="1"/>
</dbReference>
<dbReference type="GO" id="GO:0006508">
    <property type="term" value="P:proteolysis"/>
    <property type="evidence" value="ECO:0007669"/>
    <property type="project" value="UniProtKB-KW"/>
</dbReference>
<dbReference type="Gene3D" id="2.120.10.30">
    <property type="entry name" value="TolB, C-terminal domain"/>
    <property type="match status" value="2"/>
</dbReference>
<proteinExistence type="predicted"/>
<dbReference type="PRINTS" id="PR00862">
    <property type="entry name" value="PROLIGOPTASE"/>
</dbReference>
<dbReference type="Gene3D" id="3.40.50.1820">
    <property type="entry name" value="alpha/beta hydrolase"/>
    <property type="match status" value="1"/>
</dbReference>
<dbReference type="AlphaFoldDB" id="A8FQD8"/>
<feature type="domain" description="Peptidase S9A N-terminal" evidence="5">
    <location>
        <begin position="131"/>
        <end position="392"/>
    </location>
</feature>
<keyword evidence="2" id="KW-0378">Hydrolase</keyword>
<dbReference type="InterPro" id="IPR029058">
    <property type="entry name" value="AB_hydrolase_fold"/>
</dbReference>
<gene>
    <name evidence="6" type="ordered locus">Ssed_0448</name>
</gene>
<evidence type="ECO:0000313" key="7">
    <source>
        <dbReference type="Proteomes" id="UP000002015"/>
    </source>
</evidence>
<dbReference type="Pfam" id="PF02897">
    <property type="entry name" value="Peptidase_S9_N"/>
    <property type="match status" value="1"/>
</dbReference>
<evidence type="ECO:0000313" key="6">
    <source>
        <dbReference type="EMBL" id="ABV35061.1"/>
    </source>
</evidence>
<dbReference type="STRING" id="425104.Ssed_0448"/>
<dbReference type="HOGENOM" id="CLU_008615_3_1_6"/>